<evidence type="ECO:0000259" key="1">
    <source>
        <dbReference type="Pfam" id="PF02771"/>
    </source>
</evidence>
<dbReference type="SUPFAM" id="SSF56645">
    <property type="entry name" value="Acyl-CoA dehydrogenase NM domain-like"/>
    <property type="match status" value="1"/>
</dbReference>
<feature type="domain" description="Acyl-CoA dehydrogenase/oxidase N-terminal" evidence="1">
    <location>
        <begin position="20"/>
        <end position="112"/>
    </location>
</feature>
<gene>
    <name evidence="2" type="ORF">GCM10007301_17570</name>
</gene>
<evidence type="ECO:0000313" key="3">
    <source>
        <dbReference type="Proteomes" id="UP000606044"/>
    </source>
</evidence>
<dbReference type="InterPro" id="IPR046373">
    <property type="entry name" value="Acyl-CoA_Oxase/DH_mid-dom_sf"/>
</dbReference>
<dbReference type="GO" id="GO:0003995">
    <property type="term" value="F:acyl-CoA dehydrogenase activity"/>
    <property type="evidence" value="ECO:0007669"/>
    <property type="project" value="TreeGrafter"/>
</dbReference>
<dbReference type="InterPro" id="IPR009100">
    <property type="entry name" value="AcylCoA_DH/oxidase_NM_dom_sf"/>
</dbReference>
<name>A0A917F8S5_9HYPH</name>
<reference evidence="2" key="1">
    <citation type="journal article" date="2014" name="Int. J. Syst. Evol. Microbiol.">
        <title>Complete genome sequence of Corynebacterium casei LMG S-19264T (=DSM 44701T), isolated from a smear-ripened cheese.</title>
        <authorList>
            <consortium name="US DOE Joint Genome Institute (JGI-PGF)"/>
            <person name="Walter F."/>
            <person name="Albersmeier A."/>
            <person name="Kalinowski J."/>
            <person name="Ruckert C."/>
        </authorList>
    </citation>
    <scope>NUCLEOTIDE SEQUENCE</scope>
    <source>
        <strain evidence="2">CCM 7897</strain>
    </source>
</reference>
<reference evidence="2" key="2">
    <citation type="submission" date="2020-09" db="EMBL/GenBank/DDBJ databases">
        <authorList>
            <person name="Sun Q."/>
            <person name="Sedlacek I."/>
        </authorList>
    </citation>
    <scope>NUCLEOTIDE SEQUENCE</scope>
    <source>
        <strain evidence="2">CCM 7897</strain>
    </source>
</reference>
<protein>
    <recommendedName>
        <fullName evidence="1">Acyl-CoA dehydrogenase/oxidase N-terminal domain-containing protein</fullName>
    </recommendedName>
</protein>
<organism evidence="2 3">
    <name type="scientific">Azorhizobium oxalatiphilum</name>
    <dbReference type="NCBI Taxonomy" id="980631"/>
    <lineage>
        <taxon>Bacteria</taxon>
        <taxon>Pseudomonadati</taxon>
        <taxon>Pseudomonadota</taxon>
        <taxon>Alphaproteobacteria</taxon>
        <taxon>Hyphomicrobiales</taxon>
        <taxon>Xanthobacteraceae</taxon>
        <taxon>Azorhizobium</taxon>
    </lineage>
</organism>
<dbReference type="AlphaFoldDB" id="A0A917F8S5"/>
<dbReference type="PANTHER" id="PTHR43884:SF12">
    <property type="entry name" value="ISOVALERYL-COA DEHYDROGENASE, MITOCHONDRIAL-RELATED"/>
    <property type="match status" value="1"/>
</dbReference>
<dbReference type="Gene3D" id="2.40.110.10">
    <property type="entry name" value="Butyryl-CoA Dehydrogenase, subunit A, domain 2"/>
    <property type="match status" value="1"/>
</dbReference>
<evidence type="ECO:0000313" key="2">
    <source>
        <dbReference type="EMBL" id="GGF58410.1"/>
    </source>
</evidence>
<sequence length="364" mass="37373">MTTPAPAAPTDFDPACAGWLAAQAHALDTETALAPDLLPRLAQAGLPAIGVPQALGGSGGTIIDAIAVLAEAATHSLAAAFVLWGHRTYIEYLLQSPNAGLREALMPALLDGSLAGATGLSNAMKHLAGIEPMQLTAQAEGGGLAVDGRMPWVTNLRSAAFHVAAAVDGPDGGCFVASFAHDDAGLTRTPDLELMGLRATSTAALDLEQVPIGPDRIISANAREWLPRVRPAFVGLQCGLSIGLARRALNEARLAAGTGRGILAAPIQSATQRLEAATNALTAGLNARSFEADASGLFELRIALADVVAEAVSLELQALGGRAYLAGPGRDFARRNREAAFIPVITPSLVQLKSALAKQRESAA</sequence>
<dbReference type="PANTHER" id="PTHR43884">
    <property type="entry name" value="ACYL-COA DEHYDROGENASE"/>
    <property type="match status" value="1"/>
</dbReference>
<dbReference type="Proteomes" id="UP000606044">
    <property type="component" value="Unassembled WGS sequence"/>
</dbReference>
<dbReference type="InterPro" id="IPR013786">
    <property type="entry name" value="AcylCoA_DH/ox_N"/>
</dbReference>
<dbReference type="EMBL" id="BMCT01000002">
    <property type="protein sequence ID" value="GGF58410.1"/>
    <property type="molecule type" value="Genomic_DNA"/>
</dbReference>
<proteinExistence type="predicted"/>
<dbReference type="Pfam" id="PF02771">
    <property type="entry name" value="Acyl-CoA_dh_N"/>
    <property type="match status" value="1"/>
</dbReference>
<dbReference type="InterPro" id="IPR037069">
    <property type="entry name" value="AcylCoA_DH/ox_N_sf"/>
</dbReference>
<dbReference type="GO" id="GO:0050660">
    <property type="term" value="F:flavin adenine dinucleotide binding"/>
    <property type="evidence" value="ECO:0007669"/>
    <property type="project" value="InterPro"/>
</dbReference>
<accession>A0A917F8S5</accession>
<keyword evidence="3" id="KW-1185">Reference proteome</keyword>
<dbReference type="Gene3D" id="1.10.540.10">
    <property type="entry name" value="Acyl-CoA dehydrogenase/oxidase, N-terminal domain"/>
    <property type="match status" value="1"/>
</dbReference>
<dbReference type="RefSeq" id="WP_188577555.1">
    <property type="nucleotide sequence ID" value="NZ_BMCT01000002.1"/>
</dbReference>
<comment type="caution">
    <text evidence="2">The sequence shown here is derived from an EMBL/GenBank/DDBJ whole genome shotgun (WGS) entry which is preliminary data.</text>
</comment>